<feature type="region of interest" description="Disordered" evidence="1">
    <location>
        <begin position="559"/>
        <end position="616"/>
    </location>
</feature>
<feature type="compositionally biased region" description="Basic residues" evidence="1">
    <location>
        <begin position="576"/>
        <end position="585"/>
    </location>
</feature>
<dbReference type="EMBL" id="JAAAID010000064">
    <property type="protein sequence ID" value="KAG0023275.1"/>
    <property type="molecule type" value="Genomic_DNA"/>
</dbReference>
<evidence type="ECO:0000256" key="1">
    <source>
        <dbReference type="SAM" id="MobiDB-lite"/>
    </source>
</evidence>
<reference evidence="2" key="1">
    <citation type="journal article" date="2020" name="Fungal Divers.">
        <title>Resolving the Mortierellaceae phylogeny through synthesis of multi-gene phylogenetics and phylogenomics.</title>
        <authorList>
            <person name="Vandepol N."/>
            <person name="Liber J."/>
            <person name="Desiro A."/>
            <person name="Na H."/>
            <person name="Kennedy M."/>
            <person name="Barry K."/>
            <person name="Grigoriev I.V."/>
            <person name="Miller A.N."/>
            <person name="O'Donnell K."/>
            <person name="Stajich J.E."/>
            <person name="Bonito G."/>
        </authorList>
    </citation>
    <scope>NUCLEOTIDE SEQUENCE</scope>
    <source>
        <strain evidence="2">NRRL 2769</strain>
    </source>
</reference>
<keyword evidence="3" id="KW-1185">Reference proteome</keyword>
<dbReference type="Pfam" id="PF07173">
    <property type="entry name" value="GRDP-like"/>
    <property type="match status" value="1"/>
</dbReference>
<dbReference type="AlphaFoldDB" id="A0A9P6N2Y5"/>
<sequence>MTAPQPSNAELLAATSTVVPDPSKKTDGKNQTMISTEQQQQQQERRGSIGWADRRNEQSPTERIGTSQTTPEQIQTQRPASGRYENQCRLEAHLRLLRLVQSLVIIDDEDLDFLFLIRSEERYLMYLDLLQQLQPPTNAVPLPPLDVALMWTVHMLAPFRYHEDLLRSYGPHLLGYAFPLERYIAAIDIEDPSTNHEAFTPSKQMWRQLYPEEAFDLDKMDTDRMFEIQCLWCGGTNVMDSSTYIKFRIDGMAIDCAGCGSQCSLETLSSKRLWDGIEAYRANPNILLAGSLLSPWTGTPDVVLAQKEHHHLFFHQRIQFALDQASASLNCTWANVGEAFRDLGPDQYYGVRPTTLARITSSYRGLIEDRLSMDLVAGALRQRDFQKAMMVTGGQAWCQPQVLQRSLERYEKFMVLARAESKHTRSQGGGGVAGLAMAAGGGNLGAGQPGRHALVPTLDIDLAWHTHMLSPEHYRQYQLTHYGRVLNHDDTVQATSTMTKQDFVRTAELWESLYQERYCSQQTWKHAFVLTPKKLCAGLCFPPYGVYLIWKNWKSKRKAKKLNKPKTGGEKSSSRDKKKKKKRTKGGNDTSSTNEKNLTQNGQKVDSSNSGLENLGKSADVTVEGLGVQDIPLRQQPDIKGKGKIVNESGVAEASVAAPEVPLDSIGGGNKDGNPIRQQSARNLNPALGLDGRLSNWNGDAVRPDGQASCSSGACIMSPWNELQDLVPYIDVQPPQQRELRKERT</sequence>
<feature type="compositionally biased region" description="Polar residues" evidence="1">
    <location>
        <begin position="58"/>
        <end position="79"/>
    </location>
</feature>
<proteinExistence type="predicted"/>
<comment type="caution">
    <text evidence="2">The sequence shown here is derived from an EMBL/GenBank/DDBJ whole genome shotgun (WGS) entry which is preliminary data.</text>
</comment>
<feature type="region of interest" description="Disordered" evidence="1">
    <location>
        <begin position="1"/>
        <end position="82"/>
    </location>
</feature>
<dbReference type="InterPro" id="IPR009836">
    <property type="entry name" value="GRDP-like"/>
</dbReference>
<dbReference type="PANTHER" id="PTHR34365">
    <property type="entry name" value="ENOLASE (DUF1399)"/>
    <property type="match status" value="1"/>
</dbReference>
<dbReference type="Proteomes" id="UP000703661">
    <property type="component" value="Unassembled WGS sequence"/>
</dbReference>
<protein>
    <submittedName>
        <fullName evidence="2">Uncharacterized protein</fullName>
    </submittedName>
</protein>
<organism evidence="2 3">
    <name type="scientific">Entomortierella chlamydospora</name>
    <dbReference type="NCBI Taxonomy" id="101097"/>
    <lineage>
        <taxon>Eukaryota</taxon>
        <taxon>Fungi</taxon>
        <taxon>Fungi incertae sedis</taxon>
        <taxon>Mucoromycota</taxon>
        <taxon>Mortierellomycotina</taxon>
        <taxon>Mortierellomycetes</taxon>
        <taxon>Mortierellales</taxon>
        <taxon>Mortierellaceae</taxon>
        <taxon>Entomortierella</taxon>
    </lineage>
</organism>
<evidence type="ECO:0000313" key="2">
    <source>
        <dbReference type="EMBL" id="KAG0023275.1"/>
    </source>
</evidence>
<gene>
    <name evidence="2" type="ORF">BGZ80_009929</name>
</gene>
<feature type="compositionally biased region" description="Polar residues" evidence="1">
    <location>
        <begin position="1"/>
        <end position="18"/>
    </location>
</feature>
<accession>A0A9P6N2Y5</accession>
<name>A0A9P6N2Y5_9FUNG</name>
<dbReference type="PANTHER" id="PTHR34365:SF7">
    <property type="entry name" value="GLYCINE-RICH DOMAIN-CONTAINING PROTEIN 1"/>
    <property type="match status" value="1"/>
</dbReference>
<feature type="compositionally biased region" description="Basic and acidic residues" evidence="1">
    <location>
        <begin position="43"/>
        <end position="57"/>
    </location>
</feature>
<evidence type="ECO:0000313" key="3">
    <source>
        <dbReference type="Proteomes" id="UP000703661"/>
    </source>
</evidence>
<feature type="compositionally biased region" description="Polar residues" evidence="1">
    <location>
        <begin position="587"/>
        <end position="612"/>
    </location>
</feature>